<gene>
    <name evidence="1" type="ORF">HID58_030260</name>
</gene>
<protein>
    <submittedName>
        <fullName evidence="1">Uncharacterized protein</fullName>
    </submittedName>
</protein>
<accession>A0ABQ8CFF8</accession>
<proteinExistence type="predicted"/>
<reference evidence="1 2" key="1">
    <citation type="submission" date="2021-05" db="EMBL/GenBank/DDBJ databases">
        <title>Genome Assembly of Synthetic Allotetraploid Brassica napus Reveals Homoeologous Exchanges between Subgenomes.</title>
        <authorList>
            <person name="Davis J.T."/>
        </authorList>
    </citation>
    <scope>NUCLEOTIDE SEQUENCE [LARGE SCALE GENOMIC DNA]</scope>
    <source>
        <strain evidence="2">cv. Da-Ae</strain>
        <tissue evidence="1">Seedling</tissue>
    </source>
</reference>
<dbReference type="Proteomes" id="UP000824890">
    <property type="component" value="Unassembled WGS sequence"/>
</dbReference>
<evidence type="ECO:0000313" key="2">
    <source>
        <dbReference type="Proteomes" id="UP000824890"/>
    </source>
</evidence>
<dbReference type="EMBL" id="JAGKQM010000008">
    <property type="protein sequence ID" value="KAH0915814.1"/>
    <property type="molecule type" value="Genomic_DNA"/>
</dbReference>
<comment type="caution">
    <text evidence="1">The sequence shown here is derived from an EMBL/GenBank/DDBJ whole genome shotgun (WGS) entry which is preliminary data.</text>
</comment>
<evidence type="ECO:0000313" key="1">
    <source>
        <dbReference type="EMBL" id="KAH0915814.1"/>
    </source>
</evidence>
<sequence>MHSSHLLLEEPIRMASILKPSKSVSDPLIHILSFRKLWQQNPTESPMSPRPVPLYNCDQQGCFDSVARIGSLVLTVTQEAFWKLGKRLLSSLNDLMGIPVIQNSYSPLMELAKV</sequence>
<keyword evidence="2" id="KW-1185">Reference proteome</keyword>
<organism evidence="1 2">
    <name type="scientific">Brassica napus</name>
    <name type="common">Rape</name>
    <dbReference type="NCBI Taxonomy" id="3708"/>
    <lineage>
        <taxon>Eukaryota</taxon>
        <taxon>Viridiplantae</taxon>
        <taxon>Streptophyta</taxon>
        <taxon>Embryophyta</taxon>
        <taxon>Tracheophyta</taxon>
        <taxon>Spermatophyta</taxon>
        <taxon>Magnoliopsida</taxon>
        <taxon>eudicotyledons</taxon>
        <taxon>Gunneridae</taxon>
        <taxon>Pentapetalae</taxon>
        <taxon>rosids</taxon>
        <taxon>malvids</taxon>
        <taxon>Brassicales</taxon>
        <taxon>Brassicaceae</taxon>
        <taxon>Brassiceae</taxon>
        <taxon>Brassica</taxon>
    </lineage>
</organism>
<name>A0ABQ8CFF8_BRANA</name>